<organism evidence="3 4">
    <name type="scientific">Rubripirellula reticaptiva</name>
    <dbReference type="NCBI Taxonomy" id="2528013"/>
    <lineage>
        <taxon>Bacteria</taxon>
        <taxon>Pseudomonadati</taxon>
        <taxon>Planctomycetota</taxon>
        <taxon>Planctomycetia</taxon>
        <taxon>Pirellulales</taxon>
        <taxon>Pirellulaceae</taxon>
        <taxon>Rubripirellula</taxon>
    </lineage>
</organism>
<comment type="caution">
    <text evidence="3">The sequence shown here is derived from an EMBL/GenBank/DDBJ whole genome shotgun (WGS) entry which is preliminary data.</text>
</comment>
<evidence type="ECO:0000313" key="4">
    <source>
        <dbReference type="Proteomes" id="UP000317977"/>
    </source>
</evidence>
<name>A0A5C6EHL6_9BACT</name>
<dbReference type="InterPro" id="IPR015943">
    <property type="entry name" value="WD40/YVTN_repeat-like_dom_sf"/>
</dbReference>
<feature type="compositionally biased region" description="Basic and acidic residues" evidence="1">
    <location>
        <begin position="451"/>
        <end position="473"/>
    </location>
</feature>
<protein>
    <submittedName>
        <fullName evidence="3">Outer membrane biogenesis protein BamB</fullName>
    </submittedName>
</protein>
<dbReference type="PANTHER" id="PTHR34512:SF30">
    <property type="entry name" value="OUTER MEMBRANE PROTEIN ASSEMBLY FACTOR BAMB"/>
    <property type="match status" value="1"/>
</dbReference>
<evidence type="ECO:0000256" key="1">
    <source>
        <dbReference type="SAM" id="MobiDB-lite"/>
    </source>
</evidence>
<dbReference type="InterPro" id="IPR011047">
    <property type="entry name" value="Quinoprotein_ADH-like_sf"/>
</dbReference>
<evidence type="ECO:0000259" key="2">
    <source>
        <dbReference type="Pfam" id="PF13360"/>
    </source>
</evidence>
<dbReference type="InterPro" id="IPR002372">
    <property type="entry name" value="PQQ_rpt_dom"/>
</dbReference>
<reference evidence="3 4" key="1">
    <citation type="submission" date="2019-02" db="EMBL/GenBank/DDBJ databases">
        <title>Deep-cultivation of Planctomycetes and their phenomic and genomic characterization uncovers novel biology.</title>
        <authorList>
            <person name="Wiegand S."/>
            <person name="Jogler M."/>
            <person name="Boedeker C."/>
            <person name="Pinto D."/>
            <person name="Vollmers J."/>
            <person name="Rivas-Marin E."/>
            <person name="Kohn T."/>
            <person name="Peeters S.H."/>
            <person name="Heuer A."/>
            <person name="Rast P."/>
            <person name="Oberbeckmann S."/>
            <person name="Bunk B."/>
            <person name="Jeske O."/>
            <person name="Meyerdierks A."/>
            <person name="Storesund J.E."/>
            <person name="Kallscheuer N."/>
            <person name="Luecker S."/>
            <person name="Lage O.M."/>
            <person name="Pohl T."/>
            <person name="Merkel B.J."/>
            <person name="Hornburger P."/>
            <person name="Mueller R.-W."/>
            <person name="Bruemmer F."/>
            <person name="Labrenz M."/>
            <person name="Spormann A.M."/>
            <person name="Op Den Camp H."/>
            <person name="Overmann J."/>
            <person name="Amann R."/>
            <person name="Jetten M.S.M."/>
            <person name="Mascher T."/>
            <person name="Medema M.H."/>
            <person name="Devos D.P."/>
            <person name="Kaster A.-K."/>
            <person name="Ovreas L."/>
            <person name="Rohde M."/>
            <person name="Galperin M.Y."/>
            <person name="Jogler C."/>
        </authorList>
    </citation>
    <scope>NUCLEOTIDE SEQUENCE [LARGE SCALE GENOMIC DNA]</scope>
    <source>
        <strain evidence="3 4">Poly59</strain>
    </source>
</reference>
<dbReference type="Gene3D" id="2.130.10.10">
    <property type="entry name" value="YVTN repeat-like/Quinoprotein amine dehydrogenase"/>
    <property type="match status" value="2"/>
</dbReference>
<feature type="region of interest" description="Disordered" evidence="1">
    <location>
        <begin position="451"/>
        <end position="527"/>
    </location>
</feature>
<evidence type="ECO:0000313" key="3">
    <source>
        <dbReference type="EMBL" id="TWU47955.1"/>
    </source>
</evidence>
<proteinExistence type="predicted"/>
<dbReference type="Pfam" id="PF13360">
    <property type="entry name" value="PQQ_2"/>
    <property type="match status" value="1"/>
</dbReference>
<feature type="region of interest" description="Disordered" evidence="1">
    <location>
        <begin position="58"/>
        <end position="80"/>
    </location>
</feature>
<dbReference type="EMBL" id="SJPX01000005">
    <property type="protein sequence ID" value="TWU47955.1"/>
    <property type="molecule type" value="Genomic_DNA"/>
</dbReference>
<feature type="compositionally biased region" description="Gly residues" evidence="1">
    <location>
        <begin position="490"/>
        <end position="519"/>
    </location>
</feature>
<dbReference type="AlphaFoldDB" id="A0A5C6EHL6"/>
<feature type="domain" description="Pyrrolo-quinoline quinone repeat" evidence="2">
    <location>
        <begin position="291"/>
        <end position="404"/>
    </location>
</feature>
<accession>A0A5C6EHL6</accession>
<dbReference type="Proteomes" id="UP000317977">
    <property type="component" value="Unassembled WGS sequence"/>
</dbReference>
<sequence>MTANVASRLGLVEAWQRTIPTPVGAASLADQKIFVHSESPHVYIEIVAGAAPAATATVPAATDDAEPSPGAEAKPVAGKPKSADTAKVLMRIAVGTPNARGVSIDQKEAERLASNEIRRMKRRGIQATMRTTEVQRVVLYSLADDGTLEARDAETGRPIWIAQVGTQGLHFGEIGVSEKYVTVVNGANLIQIDASNGTIIYQDRTGNAPQFGVINAGDFAMIATVGGGIEGYPLSDPTIDPFLEIVAGQAMAPPTTSPTSSRTAWSTDRGFVYVMELIGKPSTLFRLNTNGLVSGRIAAASGDRFFFGSDTGQAYALRATRSGDVMWVVPFGEPFYDQPLVIGEQVMMLSTYGRLFSMNIDNGDLSWDKPVTNVDQMLGGFGNQLFVRTMGGSLSVIDVKTGKTTGTFANVRPGHLLPNTQTDRLYLVGESGVVQCLRPIDSELPRFIVAPDRKPTEELAAETETKDPAEKSPFDPGSTDPFGTTADPFGAGGGADPFGAGGGADPFGGSGADPFGGGSAMDDPFGN</sequence>
<dbReference type="PANTHER" id="PTHR34512">
    <property type="entry name" value="CELL SURFACE PROTEIN"/>
    <property type="match status" value="1"/>
</dbReference>
<keyword evidence="4" id="KW-1185">Reference proteome</keyword>
<gene>
    <name evidence="3" type="ORF">Poly59_47990</name>
</gene>
<dbReference type="SUPFAM" id="SSF50998">
    <property type="entry name" value="Quinoprotein alcohol dehydrogenase-like"/>
    <property type="match status" value="1"/>
</dbReference>